<reference evidence="2" key="1">
    <citation type="journal article" date="2023" name="Nat. Commun.">
        <title>Diploid and tetraploid genomes of Acorus and the evolution of monocots.</title>
        <authorList>
            <person name="Ma L."/>
            <person name="Liu K.W."/>
            <person name="Li Z."/>
            <person name="Hsiao Y.Y."/>
            <person name="Qi Y."/>
            <person name="Fu T."/>
            <person name="Tang G.D."/>
            <person name="Zhang D."/>
            <person name="Sun W.H."/>
            <person name="Liu D.K."/>
            <person name="Li Y."/>
            <person name="Chen G.Z."/>
            <person name="Liu X.D."/>
            <person name="Liao X.Y."/>
            <person name="Jiang Y.T."/>
            <person name="Yu X."/>
            <person name="Hao Y."/>
            <person name="Huang J."/>
            <person name="Zhao X.W."/>
            <person name="Ke S."/>
            <person name="Chen Y.Y."/>
            <person name="Wu W.L."/>
            <person name="Hsu J.L."/>
            <person name="Lin Y.F."/>
            <person name="Huang M.D."/>
            <person name="Li C.Y."/>
            <person name="Huang L."/>
            <person name="Wang Z.W."/>
            <person name="Zhao X."/>
            <person name="Zhong W.Y."/>
            <person name="Peng D.H."/>
            <person name="Ahmad S."/>
            <person name="Lan S."/>
            <person name="Zhang J.S."/>
            <person name="Tsai W.C."/>
            <person name="Van de Peer Y."/>
            <person name="Liu Z.J."/>
        </authorList>
    </citation>
    <scope>NUCLEOTIDE SEQUENCE</scope>
    <source>
        <strain evidence="2">CP</strain>
    </source>
</reference>
<dbReference type="EMBL" id="JAUJYO010000012">
    <property type="protein sequence ID" value="KAK1301268.1"/>
    <property type="molecule type" value="Genomic_DNA"/>
</dbReference>
<reference evidence="2" key="2">
    <citation type="submission" date="2023-06" db="EMBL/GenBank/DDBJ databases">
        <authorList>
            <person name="Ma L."/>
            <person name="Liu K.-W."/>
            <person name="Li Z."/>
            <person name="Hsiao Y.-Y."/>
            <person name="Qi Y."/>
            <person name="Fu T."/>
            <person name="Tang G."/>
            <person name="Zhang D."/>
            <person name="Sun W.-H."/>
            <person name="Liu D.-K."/>
            <person name="Li Y."/>
            <person name="Chen G.-Z."/>
            <person name="Liu X.-D."/>
            <person name="Liao X.-Y."/>
            <person name="Jiang Y.-T."/>
            <person name="Yu X."/>
            <person name="Hao Y."/>
            <person name="Huang J."/>
            <person name="Zhao X.-W."/>
            <person name="Ke S."/>
            <person name="Chen Y.-Y."/>
            <person name="Wu W.-L."/>
            <person name="Hsu J.-L."/>
            <person name="Lin Y.-F."/>
            <person name="Huang M.-D."/>
            <person name="Li C.-Y."/>
            <person name="Huang L."/>
            <person name="Wang Z.-W."/>
            <person name="Zhao X."/>
            <person name="Zhong W.-Y."/>
            <person name="Peng D.-H."/>
            <person name="Ahmad S."/>
            <person name="Lan S."/>
            <person name="Zhang J.-S."/>
            <person name="Tsai W.-C."/>
            <person name="Van De Peer Y."/>
            <person name="Liu Z.-J."/>
        </authorList>
    </citation>
    <scope>NUCLEOTIDE SEQUENCE</scope>
    <source>
        <strain evidence="2">CP</strain>
        <tissue evidence="2">Leaves</tissue>
    </source>
</reference>
<proteinExistence type="predicted"/>
<keyword evidence="3" id="KW-1185">Reference proteome</keyword>
<dbReference type="AlphaFoldDB" id="A0AAV9DLP9"/>
<evidence type="ECO:0000256" key="1">
    <source>
        <dbReference type="SAM" id="MobiDB-lite"/>
    </source>
</evidence>
<feature type="region of interest" description="Disordered" evidence="1">
    <location>
        <begin position="1"/>
        <end position="28"/>
    </location>
</feature>
<sequence length="82" mass="9325">MFSGVDGTRDDETVENVESLHGDDSGFRIPDVDEQCKPIIGMFFDSLEEAEKFYVNYAKVSGFLFESHPQNIVTLMVQKNFI</sequence>
<feature type="compositionally biased region" description="Basic and acidic residues" evidence="1">
    <location>
        <begin position="18"/>
        <end position="28"/>
    </location>
</feature>
<gene>
    <name evidence="2" type="ORF">QJS10_CPB12g00979</name>
</gene>
<organism evidence="2 3">
    <name type="scientific">Acorus calamus</name>
    <name type="common">Sweet flag</name>
    <dbReference type="NCBI Taxonomy" id="4465"/>
    <lineage>
        <taxon>Eukaryota</taxon>
        <taxon>Viridiplantae</taxon>
        <taxon>Streptophyta</taxon>
        <taxon>Embryophyta</taxon>
        <taxon>Tracheophyta</taxon>
        <taxon>Spermatophyta</taxon>
        <taxon>Magnoliopsida</taxon>
        <taxon>Liliopsida</taxon>
        <taxon>Acoraceae</taxon>
        <taxon>Acorus</taxon>
    </lineage>
</organism>
<dbReference type="Proteomes" id="UP001180020">
    <property type="component" value="Unassembled WGS sequence"/>
</dbReference>
<comment type="caution">
    <text evidence="2">The sequence shown here is derived from an EMBL/GenBank/DDBJ whole genome shotgun (WGS) entry which is preliminary data.</text>
</comment>
<name>A0AAV9DLP9_ACOCL</name>
<protein>
    <recommendedName>
        <fullName evidence="4">Protein FAR1-RELATED SEQUENCE</fullName>
    </recommendedName>
</protein>
<evidence type="ECO:0008006" key="4">
    <source>
        <dbReference type="Google" id="ProtNLM"/>
    </source>
</evidence>
<evidence type="ECO:0000313" key="2">
    <source>
        <dbReference type="EMBL" id="KAK1301268.1"/>
    </source>
</evidence>
<evidence type="ECO:0000313" key="3">
    <source>
        <dbReference type="Proteomes" id="UP001180020"/>
    </source>
</evidence>
<accession>A0AAV9DLP9</accession>